<dbReference type="AlphaFoldDB" id="A0A1S2PR69"/>
<name>A0A1S2PR69_9ACTN</name>
<protein>
    <submittedName>
        <fullName evidence="2">Uncharacterized protein</fullName>
    </submittedName>
</protein>
<gene>
    <name evidence="2" type="ORF">BIV24_09080</name>
</gene>
<evidence type="ECO:0000256" key="1">
    <source>
        <dbReference type="SAM" id="MobiDB-lite"/>
    </source>
</evidence>
<dbReference type="Proteomes" id="UP000179935">
    <property type="component" value="Unassembled WGS sequence"/>
</dbReference>
<dbReference type="STRING" id="1428652.BIV24_09080"/>
<reference evidence="2 3" key="1">
    <citation type="submission" date="2016-10" db="EMBL/GenBank/DDBJ databases">
        <title>Genome sequence of Streptomyces sp. MUSC 93.</title>
        <authorList>
            <person name="Lee L.-H."/>
            <person name="Ser H.-L."/>
            <person name="Law J.W.-F."/>
        </authorList>
    </citation>
    <scope>NUCLEOTIDE SEQUENCE [LARGE SCALE GENOMIC DNA]</scope>
    <source>
        <strain evidence="2 3">MUSC 93</strain>
    </source>
</reference>
<proteinExistence type="predicted"/>
<sequence>MTVSTSTTARTIGADVLDNLSIVGGVVAGTAVGRFAHARTTERHGPVSRLAAGVAAGLAAATITDSLLAAATGSWRRTLRGTAPAAPATSLDQARLRVAAQAAADAAHKAKSRWHWRDLRNPTPSDDLWHGYEDGTALYYLSPGLYLRYQPDHRDLGTKFSEGWTEQYTLETGQGTTVLTGPAQLLELLNSLQEEAADSAADVLAGEPSESLAVVDAALTEQPEDDQEASAAAQPAEDDPGTAAVTVLAG</sequence>
<accession>A0A1S2PR69</accession>
<keyword evidence="3" id="KW-1185">Reference proteome</keyword>
<dbReference type="Gene3D" id="3.40.190.10">
    <property type="entry name" value="Periplasmic binding protein-like II"/>
    <property type="match status" value="1"/>
</dbReference>
<organism evidence="2 3">
    <name type="scientific">Streptomyces colonosanans</name>
    <dbReference type="NCBI Taxonomy" id="1428652"/>
    <lineage>
        <taxon>Bacteria</taxon>
        <taxon>Bacillati</taxon>
        <taxon>Actinomycetota</taxon>
        <taxon>Actinomycetes</taxon>
        <taxon>Kitasatosporales</taxon>
        <taxon>Streptomycetaceae</taxon>
        <taxon>Streptomyces</taxon>
    </lineage>
</organism>
<evidence type="ECO:0000313" key="3">
    <source>
        <dbReference type="Proteomes" id="UP000179935"/>
    </source>
</evidence>
<dbReference type="EMBL" id="MLYP01000023">
    <property type="protein sequence ID" value="OIJ95424.1"/>
    <property type="molecule type" value="Genomic_DNA"/>
</dbReference>
<dbReference type="RefSeq" id="WP_071365692.1">
    <property type="nucleotide sequence ID" value="NZ_MLYP01000023.1"/>
</dbReference>
<feature type="region of interest" description="Disordered" evidence="1">
    <location>
        <begin position="218"/>
        <end position="250"/>
    </location>
</feature>
<comment type="caution">
    <text evidence="2">The sequence shown here is derived from an EMBL/GenBank/DDBJ whole genome shotgun (WGS) entry which is preliminary data.</text>
</comment>
<evidence type="ECO:0000313" key="2">
    <source>
        <dbReference type="EMBL" id="OIJ95424.1"/>
    </source>
</evidence>
<dbReference type="OrthoDB" id="4337873at2"/>